<dbReference type="Pfam" id="PF13715">
    <property type="entry name" value="CarbopepD_reg_2"/>
    <property type="match status" value="1"/>
</dbReference>
<feature type="domain" description="TonB-dependent receptor plug" evidence="11">
    <location>
        <begin position="122"/>
        <end position="220"/>
    </location>
</feature>
<dbReference type="GO" id="GO:0009279">
    <property type="term" value="C:cell outer membrane"/>
    <property type="evidence" value="ECO:0007669"/>
    <property type="project" value="UniProtKB-SubCell"/>
</dbReference>
<dbReference type="PANTHER" id="PTHR30069">
    <property type="entry name" value="TONB-DEPENDENT OUTER MEMBRANE RECEPTOR"/>
    <property type="match status" value="1"/>
</dbReference>
<dbReference type="Gene3D" id="2.170.130.10">
    <property type="entry name" value="TonB-dependent receptor, plug domain"/>
    <property type="match status" value="1"/>
</dbReference>
<dbReference type="RefSeq" id="WP_097442710.1">
    <property type="nucleotide sequence ID" value="NZ_NBWU01000004.1"/>
</dbReference>
<dbReference type="OrthoDB" id="9795928at2"/>
<evidence type="ECO:0000256" key="4">
    <source>
        <dbReference type="ARBA" id="ARBA00022692"/>
    </source>
</evidence>
<dbReference type="Proteomes" id="UP000219559">
    <property type="component" value="Unassembled WGS sequence"/>
</dbReference>
<dbReference type="Gene3D" id="2.60.40.1120">
    <property type="entry name" value="Carboxypeptidase-like, regulatory domain"/>
    <property type="match status" value="1"/>
</dbReference>
<evidence type="ECO:0000256" key="3">
    <source>
        <dbReference type="ARBA" id="ARBA00022452"/>
    </source>
</evidence>
<dbReference type="InterPro" id="IPR039426">
    <property type="entry name" value="TonB-dep_rcpt-like"/>
</dbReference>
<evidence type="ECO:0000256" key="7">
    <source>
        <dbReference type="ARBA" id="ARBA00023237"/>
    </source>
</evidence>
<protein>
    <submittedName>
        <fullName evidence="12">TonB-dependent receptor</fullName>
    </submittedName>
</protein>
<reference evidence="12 13" key="1">
    <citation type="submission" date="2017-04" db="EMBL/GenBank/DDBJ databases">
        <title>A new member of the family Flavobacteriaceae isolated from ascidians.</title>
        <authorList>
            <person name="Chen L."/>
        </authorList>
    </citation>
    <scope>NUCLEOTIDE SEQUENCE [LARGE SCALE GENOMIC DNA]</scope>
    <source>
        <strain evidence="12 13">HQA918</strain>
    </source>
</reference>
<evidence type="ECO:0000256" key="2">
    <source>
        <dbReference type="ARBA" id="ARBA00022448"/>
    </source>
</evidence>
<proteinExistence type="inferred from homology"/>
<dbReference type="GO" id="GO:0015344">
    <property type="term" value="F:siderophore uptake transmembrane transporter activity"/>
    <property type="evidence" value="ECO:0007669"/>
    <property type="project" value="TreeGrafter"/>
</dbReference>
<evidence type="ECO:0000313" key="12">
    <source>
        <dbReference type="EMBL" id="PCE63992.1"/>
    </source>
</evidence>
<dbReference type="InterPro" id="IPR000531">
    <property type="entry name" value="Beta-barrel_TonB"/>
</dbReference>
<dbReference type="PANTHER" id="PTHR30069:SF40">
    <property type="entry name" value="TONB-DEPENDENT RECEPTOR NMB0964-RELATED"/>
    <property type="match status" value="1"/>
</dbReference>
<keyword evidence="12" id="KW-0675">Receptor</keyword>
<sequence length="796" mass="89878">MKLHLTLSILLVFNLWGWSQQCTHVLTGEINDLHDHSPLQGAQIWVVGTTFKATSDAQGKFLIQGLCTTTYELEVSHPECSTQFKTVRISGDRSVQITLEHHIEELEEVLVTAKASKTNSAAEYNLGQESIEKHAGGSLGDALKEINGVSSLNTGGTIVKPIINGLSGSRVLIMNQGVRMQDMEWGEEHAPNVDLNTAGNIALIKGAGALEYGGDAIGGVIITEAKRVVPKDSLFGHILLNGATNGRGGNTSGGLTKSFSNGIYAHIQGSYKYMGDTEAPDYVLSNTGVREGAFSFQLGKQGYKQGFEFYYSYFKTKIAILKSAHIGNTDDLIDAINNAEPNYIAPFTYDIGKPYQDVAHHLVKINYYRRFEGLGKWFIQYDFQRNHRLEFDTRIGDNRDRPSIDLQLDTHTWRTYLQWKTSENFALKTGVNAGYQDNFANPSTGVKRLIPDYNKYDFGFFATSEYYWRPNTTVDAAFRYDFNRIDAKKFYSKSRWDERGYQEDFGDDIIGEFGNRWLVNPVLDFHNFSFSTGLSHTWEDGKSFRFNYTLAQRAPNPSELFSDGLHHSAARIELGDLRMQQETSHKFGLSFAKEQGPFQYELSPFVNLIDNFILLEPTGTQLSLAGAFPVWTYRQTAARLLGIDLSASYDWTGQWQSKHAFSLVKGTDTDKNIPLINIPPVRFNNGIIYQIPQWHGLQLELDSAFVFEQNETPPNIWVFSPDQQQDVELKINDAPGAYHLLGFGARATFPLGKRKITAHLRVDNLLNNSYRDYLNRLRYFADDMGRNTSLLIRYNF</sequence>
<feature type="domain" description="TonB-dependent receptor-like beta-barrel" evidence="10">
    <location>
        <begin position="328"/>
        <end position="765"/>
    </location>
</feature>
<keyword evidence="3 8" id="KW-1134">Transmembrane beta strand</keyword>
<keyword evidence="13" id="KW-1185">Reference proteome</keyword>
<dbReference type="PROSITE" id="PS52016">
    <property type="entry name" value="TONB_DEPENDENT_REC_3"/>
    <property type="match status" value="1"/>
</dbReference>
<accession>A0A2A4G8A3</accession>
<evidence type="ECO:0000259" key="10">
    <source>
        <dbReference type="Pfam" id="PF00593"/>
    </source>
</evidence>
<keyword evidence="2 8" id="KW-0813">Transport</keyword>
<comment type="subcellular location">
    <subcellularLocation>
        <location evidence="1 8">Cell outer membrane</location>
        <topology evidence="1 8">Multi-pass membrane protein</topology>
    </subcellularLocation>
</comment>
<comment type="caution">
    <text evidence="12">The sequence shown here is derived from an EMBL/GenBank/DDBJ whole genome shotgun (WGS) entry which is preliminary data.</text>
</comment>
<evidence type="ECO:0000256" key="9">
    <source>
        <dbReference type="RuleBase" id="RU003357"/>
    </source>
</evidence>
<dbReference type="InterPro" id="IPR012910">
    <property type="entry name" value="Plug_dom"/>
</dbReference>
<comment type="similarity">
    <text evidence="8 9">Belongs to the TonB-dependent receptor family.</text>
</comment>
<dbReference type="InterPro" id="IPR037066">
    <property type="entry name" value="Plug_dom_sf"/>
</dbReference>
<evidence type="ECO:0000313" key="13">
    <source>
        <dbReference type="Proteomes" id="UP000219559"/>
    </source>
</evidence>
<dbReference type="GO" id="GO:0044718">
    <property type="term" value="P:siderophore transmembrane transport"/>
    <property type="evidence" value="ECO:0007669"/>
    <property type="project" value="TreeGrafter"/>
</dbReference>
<gene>
    <name evidence="12" type="ORF">B7P33_12130</name>
</gene>
<dbReference type="AlphaFoldDB" id="A0A2A4G8A3"/>
<organism evidence="12 13">
    <name type="scientific">Sediminicola luteus</name>
    <dbReference type="NCBI Taxonomy" id="319238"/>
    <lineage>
        <taxon>Bacteria</taxon>
        <taxon>Pseudomonadati</taxon>
        <taxon>Bacteroidota</taxon>
        <taxon>Flavobacteriia</taxon>
        <taxon>Flavobacteriales</taxon>
        <taxon>Flavobacteriaceae</taxon>
        <taxon>Sediminicola</taxon>
    </lineage>
</organism>
<dbReference type="SUPFAM" id="SSF56935">
    <property type="entry name" value="Porins"/>
    <property type="match status" value="1"/>
</dbReference>
<dbReference type="Gene3D" id="2.40.170.20">
    <property type="entry name" value="TonB-dependent receptor, beta-barrel domain"/>
    <property type="match status" value="1"/>
</dbReference>
<dbReference type="InterPro" id="IPR036942">
    <property type="entry name" value="Beta-barrel_TonB_sf"/>
</dbReference>
<dbReference type="Pfam" id="PF00593">
    <property type="entry name" value="TonB_dep_Rec_b-barrel"/>
    <property type="match status" value="1"/>
</dbReference>
<evidence type="ECO:0000256" key="1">
    <source>
        <dbReference type="ARBA" id="ARBA00004571"/>
    </source>
</evidence>
<evidence type="ECO:0000256" key="8">
    <source>
        <dbReference type="PROSITE-ProRule" id="PRU01360"/>
    </source>
</evidence>
<dbReference type="SUPFAM" id="SSF49464">
    <property type="entry name" value="Carboxypeptidase regulatory domain-like"/>
    <property type="match status" value="1"/>
</dbReference>
<evidence type="ECO:0000256" key="5">
    <source>
        <dbReference type="ARBA" id="ARBA00023077"/>
    </source>
</evidence>
<keyword evidence="6 8" id="KW-0472">Membrane</keyword>
<evidence type="ECO:0000259" key="11">
    <source>
        <dbReference type="Pfam" id="PF07715"/>
    </source>
</evidence>
<dbReference type="InterPro" id="IPR008969">
    <property type="entry name" value="CarboxyPept-like_regulatory"/>
</dbReference>
<dbReference type="EMBL" id="NBWU01000004">
    <property type="protein sequence ID" value="PCE63992.1"/>
    <property type="molecule type" value="Genomic_DNA"/>
</dbReference>
<name>A0A2A4G8A3_9FLAO</name>
<keyword evidence="7 8" id="KW-0998">Cell outer membrane</keyword>
<keyword evidence="4 8" id="KW-0812">Transmembrane</keyword>
<dbReference type="Pfam" id="PF07715">
    <property type="entry name" value="Plug"/>
    <property type="match status" value="1"/>
</dbReference>
<evidence type="ECO:0000256" key="6">
    <source>
        <dbReference type="ARBA" id="ARBA00023136"/>
    </source>
</evidence>
<keyword evidence="5 9" id="KW-0798">TonB box</keyword>